<dbReference type="GO" id="GO:0044550">
    <property type="term" value="P:secondary metabolite biosynthetic process"/>
    <property type="evidence" value="ECO:0007669"/>
    <property type="project" value="TreeGrafter"/>
</dbReference>
<dbReference type="Gene3D" id="3.30.559.10">
    <property type="entry name" value="Chloramphenicol acetyltransferase-like domain"/>
    <property type="match status" value="2"/>
</dbReference>
<gene>
    <name evidence="2" type="ORF">FALBO_1863</name>
</gene>
<dbReference type="GO" id="GO:0016747">
    <property type="term" value="F:acyltransferase activity, transferring groups other than amino-acyl groups"/>
    <property type="evidence" value="ECO:0007669"/>
    <property type="project" value="TreeGrafter"/>
</dbReference>
<dbReference type="EMBL" id="JAADYS010000237">
    <property type="protein sequence ID" value="KAF4471218.1"/>
    <property type="molecule type" value="Genomic_DNA"/>
</dbReference>
<dbReference type="Proteomes" id="UP000554235">
    <property type="component" value="Unassembled WGS sequence"/>
</dbReference>
<keyword evidence="1 2" id="KW-0808">Transferase</keyword>
<dbReference type="AlphaFoldDB" id="A0A8H4LN85"/>
<dbReference type="OrthoDB" id="444127at2759"/>
<dbReference type="InterPro" id="IPR050317">
    <property type="entry name" value="Plant_Fungal_Acyltransferase"/>
</dbReference>
<protein>
    <submittedName>
        <fullName evidence="2">Omega-hydroxypalmitate O-feruloyl transferase</fullName>
    </submittedName>
</protein>
<dbReference type="Pfam" id="PF02458">
    <property type="entry name" value="Transferase"/>
    <property type="match status" value="1"/>
</dbReference>
<name>A0A8H4LN85_9HYPO</name>
<dbReference type="PANTHER" id="PTHR31642:SF310">
    <property type="entry name" value="FATTY ALCOHOL:CAFFEOYL-COA ACYLTRANSFERASE"/>
    <property type="match status" value="1"/>
</dbReference>
<evidence type="ECO:0000313" key="3">
    <source>
        <dbReference type="Proteomes" id="UP000554235"/>
    </source>
</evidence>
<dbReference type="InterPro" id="IPR023213">
    <property type="entry name" value="CAT-like_dom_sf"/>
</dbReference>
<accession>A0A8H4LN85</accession>
<evidence type="ECO:0000313" key="2">
    <source>
        <dbReference type="EMBL" id="KAF4471218.1"/>
    </source>
</evidence>
<proteinExistence type="predicted"/>
<organism evidence="2 3">
    <name type="scientific">Fusarium albosuccineum</name>
    <dbReference type="NCBI Taxonomy" id="1237068"/>
    <lineage>
        <taxon>Eukaryota</taxon>
        <taxon>Fungi</taxon>
        <taxon>Dikarya</taxon>
        <taxon>Ascomycota</taxon>
        <taxon>Pezizomycotina</taxon>
        <taxon>Sordariomycetes</taxon>
        <taxon>Hypocreomycetidae</taxon>
        <taxon>Hypocreales</taxon>
        <taxon>Nectriaceae</taxon>
        <taxon>Fusarium</taxon>
        <taxon>Fusarium decemcellulare species complex</taxon>
    </lineage>
</organism>
<dbReference type="PANTHER" id="PTHR31642">
    <property type="entry name" value="TRICHOTHECENE 3-O-ACETYLTRANSFERASE"/>
    <property type="match status" value="1"/>
</dbReference>
<sequence>MEDPSVRTTAAHTIRCANSHSVAALPSPFYLGPLDHLGSPIIPIGTVWVYESSHTCPAPISIARWNRAVALLLDYYPHLAGRLTIDPQTGIRTITRFETGVSVVEATCHAKLSAFRDAATGDLSISNLPGSGVALLAPWNPTEEDAQQDPLLTFKHVRFACGSVAIGVRLARVMAGAGGFLQLCRNLVKIYNGLGQDETQIVALELKPHIIPFMVEEMSKDKSRTDLVSYQRRGYSVENNVGTSDEAQVETDLQAEALRVVGRELRFSSSELSALKASATPPDGTSWVSTFSALSAHIWQRTEIARHSLDSSAHPSSVFFTSVDFSSKMKLPPHFFPSSVVTLSLELPATELCSEPLWHVARAIHNMTRSVDLDDVHGLATWVAAQPQKQLIRQNIPFGSNAVITTAWNKYSLYAGCGLEVEPTIAGVPFTPTNLVDGLAFFLQSKEDDGDIIVALALSESVWEVLDRDAAFRHFKP</sequence>
<evidence type="ECO:0000256" key="1">
    <source>
        <dbReference type="ARBA" id="ARBA00022679"/>
    </source>
</evidence>
<comment type="caution">
    <text evidence="2">The sequence shown here is derived from an EMBL/GenBank/DDBJ whole genome shotgun (WGS) entry which is preliminary data.</text>
</comment>
<reference evidence="2 3" key="1">
    <citation type="submission" date="2020-01" db="EMBL/GenBank/DDBJ databases">
        <title>Identification and distribution of gene clusters putatively required for synthesis of sphingolipid metabolism inhibitors in phylogenetically diverse species of the filamentous fungus Fusarium.</title>
        <authorList>
            <person name="Kim H.-S."/>
            <person name="Busman M."/>
            <person name="Brown D.W."/>
            <person name="Divon H."/>
            <person name="Uhlig S."/>
            <person name="Proctor R.H."/>
        </authorList>
    </citation>
    <scope>NUCLEOTIDE SEQUENCE [LARGE SCALE GENOMIC DNA]</scope>
    <source>
        <strain evidence="2 3">NRRL 20459</strain>
    </source>
</reference>
<keyword evidence="3" id="KW-1185">Reference proteome</keyword>